<sequence length="176" mass="19526">MPCASASASCRCPSWGLGHPASRPHGPALVSGRHLVYPLRGRGTPSMMNCRHATRLMSEDLDRPLSRRERLAPRFHLMMCGGCRQFRQQFGASKPRAALSHGWGLKLADHARVRLPTGRRGRCPLRAPVKTAPETKIRRGDHDFAQKEHQRQCQAAHGGDEQPGHGQRRLQLPEGA</sequence>
<evidence type="ECO:0000256" key="1">
    <source>
        <dbReference type="SAM" id="MobiDB-lite"/>
    </source>
</evidence>
<dbReference type="Proteomes" id="UP001432180">
    <property type="component" value="Chromosome"/>
</dbReference>
<keyword evidence="4" id="KW-1185">Reference proteome</keyword>
<feature type="region of interest" description="Disordered" evidence="1">
    <location>
        <begin position="138"/>
        <end position="176"/>
    </location>
</feature>
<evidence type="ECO:0000259" key="2">
    <source>
        <dbReference type="Pfam" id="PF13490"/>
    </source>
</evidence>
<dbReference type="Pfam" id="PF13490">
    <property type="entry name" value="zf-HC2"/>
    <property type="match status" value="1"/>
</dbReference>
<reference evidence="3 4" key="1">
    <citation type="journal article" date="2023" name="Microorganisms">
        <title>Thiorhodovibrio frisius and Trv. litoralis spp. nov., Two Novel Members from a Clade of Fastidious Purple Sulfur Bacteria That Exhibit Unique Red-Shifted Light-Harvesting Capabilities.</title>
        <authorList>
            <person name="Methner A."/>
            <person name="Kuzyk S.B."/>
            <person name="Petersen J."/>
            <person name="Bauer S."/>
            <person name="Brinkmann H."/>
            <person name="Sichau K."/>
            <person name="Wanner G."/>
            <person name="Wolf J."/>
            <person name="Neumann-Schaal M."/>
            <person name="Henke P."/>
            <person name="Tank M."/>
            <person name="Sproer C."/>
            <person name="Bunk B."/>
            <person name="Overmann J."/>
        </authorList>
    </citation>
    <scope>NUCLEOTIDE SEQUENCE [LARGE SCALE GENOMIC DNA]</scope>
    <source>
        <strain evidence="3 4">DSM 6702</strain>
    </source>
</reference>
<proteinExistence type="predicted"/>
<feature type="domain" description="Putative zinc-finger" evidence="2">
    <location>
        <begin position="50"/>
        <end position="84"/>
    </location>
</feature>
<gene>
    <name evidence="3" type="ORF">Thiowin_02495</name>
</gene>
<accession>A0ABZ0SB02</accession>
<organism evidence="3 4">
    <name type="scientific">Thiorhodovibrio winogradskyi</name>
    <dbReference type="NCBI Taxonomy" id="77007"/>
    <lineage>
        <taxon>Bacteria</taxon>
        <taxon>Pseudomonadati</taxon>
        <taxon>Pseudomonadota</taxon>
        <taxon>Gammaproteobacteria</taxon>
        <taxon>Chromatiales</taxon>
        <taxon>Chromatiaceae</taxon>
        <taxon>Thiorhodovibrio</taxon>
    </lineage>
</organism>
<feature type="compositionally biased region" description="Basic and acidic residues" evidence="1">
    <location>
        <begin position="138"/>
        <end position="151"/>
    </location>
</feature>
<dbReference type="InterPro" id="IPR027383">
    <property type="entry name" value="Znf_put"/>
</dbReference>
<dbReference type="EMBL" id="CP121472">
    <property type="protein sequence ID" value="WPL17476.1"/>
    <property type="molecule type" value="Genomic_DNA"/>
</dbReference>
<evidence type="ECO:0000313" key="4">
    <source>
        <dbReference type="Proteomes" id="UP001432180"/>
    </source>
</evidence>
<name>A0ABZ0SB02_9GAMM</name>
<evidence type="ECO:0000313" key="3">
    <source>
        <dbReference type="EMBL" id="WPL17476.1"/>
    </source>
</evidence>
<protein>
    <recommendedName>
        <fullName evidence="2">Putative zinc-finger domain-containing protein</fullName>
    </recommendedName>
</protein>